<feature type="transmembrane region" description="Helical" evidence="1">
    <location>
        <begin position="6"/>
        <end position="21"/>
    </location>
</feature>
<keyword evidence="1" id="KW-0472">Membrane</keyword>
<accession>A0A6C0C5K3</accession>
<evidence type="ECO:0008006" key="3">
    <source>
        <dbReference type="Google" id="ProtNLM"/>
    </source>
</evidence>
<keyword evidence="1" id="KW-0812">Transmembrane</keyword>
<proteinExistence type="predicted"/>
<evidence type="ECO:0000256" key="1">
    <source>
        <dbReference type="SAM" id="Phobius"/>
    </source>
</evidence>
<name>A0A6C0C5K3_9ZZZZ</name>
<sequence length="203" mass="24480">MFLNIILIVLLVLFILYFFLFKRDEVYYIENFLGDDEYNYIKNYTRSVKNLKSENFRLVSPISDKNISDIFYSETNINKMKKLINNDIKKSNFPIEFRVYPEGSSGMKCHKDTQLYQEPQYEMVYTIENESDSYTNWYSYLGWNNKLYTKPNSLIIVKAQENTHCVSPVKKGYRTILKLIYTQTDKYNDNYKNEMNRFNKFEI</sequence>
<organism evidence="2">
    <name type="scientific">viral metagenome</name>
    <dbReference type="NCBI Taxonomy" id="1070528"/>
    <lineage>
        <taxon>unclassified sequences</taxon>
        <taxon>metagenomes</taxon>
        <taxon>organismal metagenomes</taxon>
    </lineage>
</organism>
<dbReference type="EMBL" id="MN739350">
    <property type="protein sequence ID" value="QHS99877.1"/>
    <property type="molecule type" value="Genomic_DNA"/>
</dbReference>
<protein>
    <recommendedName>
        <fullName evidence="3">Prolyl 4-hydroxylase alpha subunit Fe(2+) 2OG dioxygenase domain-containing protein</fullName>
    </recommendedName>
</protein>
<reference evidence="2" key="1">
    <citation type="journal article" date="2020" name="Nature">
        <title>Giant virus diversity and host interactions through global metagenomics.</title>
        <authorList>
            <person name="Schulz F."/>
            <person name="Roux S."/>
            <person name="Paez-Espino D."/>
            <person name="Jungbluth S."/>
            <person name="Walsh D.A."/>
            <person name="Denef V.J."/>
            <person name="McMahon K.D."/>
            <person name="Konstantinidis K.T."/>
            <person name="Eloe-Fadrosh E.A."/>
            <person name="Kyrpides N.C."/>
            <person name="Woyke T."/>
        </authorList>
    </citation>
    <scope>NUCLEOTIDE SEQUENCE</scope>
    <source>
        <strain evidence="2">GVMAG-M-3300020187-37</strain>
    </source>
</reference>
<evidence type="ECO:0000313" key="2">
    <source>
        <dbReference type="EMBL" id="QHS99877.1"/>
    </source>
</evidence>
<dbReference type="Gene3D" id="2.60.120.620">
    <property type="entry name" value="q2cbj1_9rhob like domain"/>
    <property type="match status" value="1"/>
</dbReference>
<dbReference type="AlphaFoldDB" id="A0A6C0C5K3"/>
<keyword evidence="1" id="KW-1133">Transmembrane helix</keyword>